<comment type="caution">
    <text evidence="5">The sequence shown here is derived from an EMBL/GenBank/DDBJ whole genome shotgun (WGS) entry which is preliminary data.</text>
</comment>
<dbReference type="GO" id="GO:0005634">
    <property type="term" value="C:nucleus"/>
    <property type="evidence" value="ECO:0007669"/>
    <property type="project" value="TreeGrafter"/>
</dbReference>
<evidence type="ECO:0000313" key="5">
    <source>
        <dbReference type="EMBL" id="TKA57905.1"/>
    </source>
</evidence>
<dbReference type="Pfam" id="PF04082">
    <property type="entry name" value="Fungal_trans"/>
    <property type="match status" value="1"/>
</dbReference>
<dbReference type="CDD" id="cd12148">
    <property type="entry name" value="fungal_TF_MHR"/>
    <property type="match status" value="1"/>
</dbReference>
<dbReference type="GO" id="GO:0000435">
    <property type="term" value="P:positive regulation of transcription from RNA polymerase II promoter by galactose"/>
    <property type="evidence" value="ECO:0007669"/>
    <property type="project" value="TreeGrafter"/>
</dbReference>
<proteinExistence type="predicted"/>
<dbReference type="GO" id="GO:0000978">
    <property type="term" value="F:RNA polymerase II cis-regulatory region sequence-specific DNA binding"/>
    <property type="evidence" value="ECO:0007669"/>
    <property type="project" value="TreeGrafter"/>
</dbReference>
<evidence type="ECO:0000259" key="4">
    <source>
        <dbReference type="Pfam" id="PF04082"/>
    </source>
</evidence>
<dbReference type="Proteomes" id="UP000308768">
    <property type="component" value="Unassembled WGS sequence"/>
</dbReference>
<dbReference type="InterPro" id="IPR051127">
    <property type="entry name" value="Fungal_SecMet_Regulators"/>
</dbReference>
<dbReference type="PANTHER" id="PTHR47424:SF4">
    <property type="entry name" value="ZN(II)2CYS6 TRANSCRIPTION FACTOR (EUROFUNG)"/>
    <property type="match status" value="1"/>
</dbReference>
<sequence>MRQIRNVAGGSGRLYHGHRDRGVISGYVSTTSRGLEKTRRRGDDPHTTEFILPPRRTADYLLSIYWESSYAIFSFVNKLDFENSYSLLWTGFEDVSADEQAFHCNLNLMFAIACKLDQSGPPSDQAKSSDVYFERAKTLLKFDPLEVSRFALIQAFLLMAQYLQSTNMPRQCFQSIGMAIWIAQDMGLHMPQTTSTITNIRERELARRANPSIIAAMAFGRPSRISQEVAPEAPPLLPVDDGDFDYSDVGSRRSSQPAKMELYIEYCKLHFILGDILLALYVVPNQELTADEQKPKARSLTQDLDLLLDIDKRLIKWRSELGAHLQVSTHLADTTTLPLFHRQANILHARYVFALVV</sequence>
<keyword evidence="2" id="KW-0804">Transcription</keyword>
<organism evidence="5 6">
    <name type="scientific">Cryomyces minteri</name>
    <dbReference type="NCBI Taxonomy" id="331657"/>
    <lineage>
        <taxon>Eukaryota</taxon>
        <taxon>Fungi</taxon>
        <taxon>Dikarya</taxon>
        <taxon>Ascomycota</taxon>
        <taxon>Pezizomycotina</taxon>
        <taxon>Dothideomycetes</taxon>
        <taxon>Dothideomycetes incertae sedis</taxon>
        <taxon>Cryomyces</taxon>
    </lineage>
</organism>
<dbReference type="OrthoDB" id="424974at2759"/>
<dbReference type="GO" id="GO:0008270">
    <property type="term" value="F:zinc ion binding"/>
    <property type="evidence" value="ECO:0007669"/>
    <property type="project" value="InterPro"/>
</dbReference>
<dbReference type="EMBL" id="NAJN01002087">
    <property type="protein sequence ID" value="TKA57905.1"/>
    <property type="molecule type" value="Genomic_DNA"/>
</dbReference>
<protein>
    <recommendedName>
        <fullName evidence="4">Xylanolytic transcriptional activator regulatory domain-containing protein</fullName>
    </recommendedName>
</protein>
<evidence type="ECO:0000256" key="2">
    <source>
        <dbReference type="ARBA" id="ARBA00023163"/>
    </source>
</evidence>
<feature type="domain" description="Xylanolytic transcriptional activator regulatory" evidence="4">
    <location>
        <begin position="62"/>
        <end position="317"/>
    </location>
</feature>
<dbReference type="InterPro" id="IPR007219">
    <property type="entry name" value="XnlR_reg_dom"/>
</dbReference>
<evidence type="ECO:0000313" key="6">
    <source>
        <dbReference type="Proteomes" id="UP000308768"/>
    </source>
</evidence>
<keyword evidence="1" id="KW-0805">Transcription regulation</keyword>
<accession>A0A4U0W9F1</accession>
<dbReference type="GO" id="GO:0000981">
    <property type="term" value="F:DNA-binding transcription factor activity, RNA polymerase II-specific"/>
    <property type="evidence" value="ECO:0007669"/>
    <property type="project" value="TreeGrafter"/>
</dbReference>
<gene>
    <name evidence="5" type="ORF">B0A49_11532</name>
</gene>
<evidence type="ECO:0000256" key="1">
    <source>
        <dbReference type="ARBA" id="ARBA00023015"/>
    </source>
</evidence>
<reference evidence="5 6" key="1">
    <citation type="submission" date="2017-03" db="EMBL/GenBank/DDBJ databases">
        <title>Genomes of endolithic fungi from Antarctica.</title>
        <authorList>
            <person name="Coleine C."/>
            <person name="Masonjones S."/>
            <person name="Stajich J.E."/>
        </authorList>
    </citation>
    <scope>NUCLEOTIDE SEQUENCE [LARGE SCALE GENOMIC DNA]</scope>
    <source>
        <strain evidence="5 6">CCFEE 5187</strain>
    </source>
</reference>
<keyword evidence="6" id="KW-1185">Reference proteome</keyword>
<keyword evidence="3" id="KW-0539">Nucleus</keyword>
<name>A0A4U0W9F1_9PEZI</name>
<dbReference type="AlphaFoldDB" id="A0A4U0W9F1"/>
<dbReference type="GO" id="GO:0006351">
    <property type="term" value="P:DNA-templated transcription"/>
    <property type="evidence" value="ECO:0007669"/>
    <property type="project" value="InterPro"/>
</dbReference>
<dbReference type="PANTHER" id="PTHR47424">
    <property type="entry name" value="REGULATORY PROTEIN GAL4"/>
    <property type="match status" value="1"/>
</dbReference>
<evidence type="ECO:0000256" key="3">
    <source>
        <dbReference type="ARBA" id="ARBA00023242"/>
    </source>
</evidence>
<dbReference type="STRING" id="331657.A0A4U0W9F1"/>